<keyword evidence="4" id="KW-0732">Signal</keyword>
<feature type="disulfide bond" evidence="3">
    <location>
        <begin position="96"/>
        <end position="102"/>
    </location>
</feature>
<feature type="disulfide bond" evidence="3">
    <location>
        <begin position="192"/>
        <end position="202"/>
    </location>
</feature>
<dbReference type="PROSITE" id="PS51367">
    <property type="entry name" value="THAUMATIN_2"/>
    <property type="match status" value="1"/>
</dbReference>
<dbReference type="FunFam" id="2.60.110.10:FF:000002">
    <property type="entry name" value="Thaumatin-like protein 1a"/>
    <property type="match status" value="1"/>
</dbReference>
<dbReference type="Gene3D" id="2.60.110.10">
    <property type="entry name" value="Thaumatin"/>
    <property type="match status" value="1"/>
</dbReference>
<accession>A0A7I4B838</accession>
<feature type="chain" id="PRO_5029783868" description="Thaumatin-like protein" evidence="4">
    <location>
        <begin position="25"/>
        <end position="257"/>
    </location>
</feature>
<reference evidence="5 6" key="1">
    <citation type="journal article" date="2008" name="Science">
        <title>The Physcomitrella genome reveals evolutionary insights into the conquest of land by plants.</title>
        <authorList>
            <person name="Rensing S."/>
            <person name="Lang D."/>
            <person name="Zimmer A."/>
            <person name="Terry A."/>
            <person name="Salamov A."/>
            <person name="Shapiro H."/>
            <person name="Nishiyama T."/>
            <person name="Perroud P.-F."/>
            <person name="Lindquist E."/>
            <person name="Kamisugi Y."/>
            <person name="Tanahashi T."/>
            <person name="Sakakibara K."/>
            <person name="Fujita T."/>
            <person name="Oishi K."/>
            <person name="Shin-I T."/>
            <person name="Kuroki Y."/>
            <person name="Toyoda A."/>
            <person name="Suzuki Y."/>
            <person name="Hashimoto A."/>
            <person name="Yamaguchi K."/>
            <person name="Sugano A."/>
            <person name="Kohara Y."/>
            <person name="Fujiyama A."/>
            <person name="Anterola A."/>
            <person name="Aoki S."/>
            <person name="Ashton N."/>
            <person name="Barbazuk W.B."/>
            <person name="Barker E."/>
            <person name="Bennetzen J."/>
            <person name="Bezanilla M."/>
            <person name="Blankenship R."/>
            <person name="Cho S.H."/>
            <person name="Dutcher S."/>
            <person name="Estelle M."/>
            <person name="Fawcett J.A."/>
            <person name="Gundlach H."/>
            <person name="Hanada K."/>
            <person name="Heyl A."/>
            <person name="Hicks K.A."/>
            <person name="Hugh J."/>
            <person name="Lohr M."/>
            <person name="Mayer K."/>
            <person name="Melkozernov A."/>
            <person name="Murata T."/>
            <person name="Nelson D."/>
            <person name="Pils B."/>
            <person name="Prigge M."/>
            <person name="Reiss B."/>
            <person name="Renner T."/>
            <person name="Rombauts S."/>
            <person name="Rushton P."/>
            <person name="Sanderfoot A."/>
            <person name="Schween G."/>
            <person name="Shiu S.-H."/>
            <person name="Stueber K."/>
            <person name="Theodoulou F.L."/>
            <person name="Tu H."/>
            <person name="Van de Peer Y."/>
            <person name="Verrier P.J."/>
            <person name="Waters E."/>
            <person name="Wood A."/>
            <person name="Yang L."/>
            <person name="Cove D."/>
            <person name="Cuming A."/>
            <person name="Hasebe M."/>
            <person name="Lucas S."/>
            <person name="Mishler D.B."/>
            <person name="Reski R."/>
            <person name="Grigoriev I."/>
            <person name="Quatrano R.S."/>
            <person name="Boore J.L."/>
        </authorList>
    </citation>
    <scope>NUCLEOTIDE SEQUENCE [LARGE SCALE GENOMIC DNA]</scope>
    <source>
        <strain evidence="5 6">cv. Gransden 2004</strain>
    </source>
</reference>
<feature type="signal peptide" evidence="4">
    <location>
        <begin position="1"/>
        <end position="24"/>
    </location>
</feature>
<comment type="similarity">
    <text evidence="1">Belongs to the thaumatin family.</text>
</comment>
<dbReference type="InterPro" id="IPR017949">
    <property type="entry name" value="Thaumatin_CS"/>
</dbReference>
<dbReference type="Pfam" id="PF00314">
    <property type="entry name" value="Thaumatin"/>
    <property type="match status" value="1"/>
</dbReference>
<dbReference type="Proteomes" id="UP000006727">
    <property type="component" value="Chromosome 16"/>
</dbReference>
<keyword evidence="2 3" id="KW-1015">Disulfide bond</keyword>
<feature type="disulfide bond" evidence="3">
    <location>
        <begin position="182"/>
        <end position="191"/>
    </location>
</feature>
<evidence type="ECO:0000256" key="1">
    <source>
        <dbReference type="ARBA" id="ARBA00010607"/>
    </source>
</evidence>
<gene>
    <name evidence="5" type="primary">LOC112293116</name>
</gene>
<evidence type="ECO:0000256" key="2">
    <source>
        <dbReference type="ARBA" id="ARBA00023157"/>
    </source>
</evidence>
<feature type="disulfide bond" evidence="3">
    <location>
        <begin position="150"/>
        <end position="232"/>
    </location>
</feature>
<dbReference type="EnsemblPlants" id="Pp3c16_17280V3.3">
    <property type="protein sequence ID" value="Pp3c16_17280V3.3"/>
    <property type="gene ID" value="Pp3c16_17280"/>
</dbReference>
<evidence type="ECO:0008006" key="7">
    <source>
        <dbReference type="Google" id="ProtNLM"/>
    </source>
</evidence>
<proteinExistence type="inferred from homology"/>
<reference evidence="5" key="3">
    <citation type="submission" date="2020-12" db="UniProtKB">
        <authorList>
            <consortium name="EnsemblPlants"/>
        </authorList>
    </citation>
    <scope>IDENTIFICATION</scope>
</reference>
<dbReference type="SUPFAM" id="SSF49870">
    <property type="entry name" value="Osmotin, thaumatin-like protein"/>
    <property type="match status" value="1"/>
</dbReference>
<dbReference type="InterPro" id="IPR037176">
    <property type="entry name" value="Osmotin/thaumatin-like_sf"/>
</dbReference>
<evidence type="ECO:0000313" key="6">
    <source>
        <dbReference type="Proteomes" id="UP000006727"/>
    </source>
</evidence>
<evidence type="ECO:0000256" key="4">
    <source>
        <dbReference type="SAM" id="SignalP"/>
    </source>
</evidence>
<feature type="disulfide bond" evidence="3">
    <location>
        <begin position="81"/>
        <end position="91"/>
    </location>
</feature>
<dbReference type="AlphaFoldDB" id="A0A7I4B838"/>
<sequence>MARSLLTLCIVLQLVACIVTGAEGVTFTFINHCKFTVWVGVQPNGGLPLLVGGGFELAAGKQDAVTASASWGGRFWGRTGCKFDSAGKGNCETGDCGGVLKCGGAGGNPPASLAEITLNGADGNDFYDISLVDGYNLPLSMAPSGGTGKCGAPGCISNLNDNCPAALQFLAEGVLVGCNSACNAFNTPEYCCTGAFGGPTTCPPTQYSMAFKSACPTAYSYAYDDATSTFTCKGANYAITFCPTGIFIPDLACTMKQ</sequence>
<dbReference type="SMART" id="SM00205">
    <property type="entry name" value="THN"/>
    <property type="match status" value="1"/>
</dbReference>
<dbReference type="PROSITE" id="PS00316">
    <property type="entry name" value="THAUMATIN_1"/>
    <property type="match status" value="1"/>
</dbReference>
<dbReference type="OMA" id="GCKFDSA"/>
<reference evidence="5 6" key="2">
    <citation type="journal article" date="2018" name="Plant J.">
        <title>The Physcomitrella patens chromosome-scale assembly reveals moss genome structure and evolution.</title>
        <authorList>
            <person name="Lang D."/>
            <person name="Ullrich K.K."/>
            <person name="Murat F."/>
            <person name="Fuchs J."/>
            <person name="Jenkins J."/>
            <person name="Haas F.B."/>
            <person name="Piednoel M."/>
            <person name="Gundlach H."/>
            <person name="Van Bel M."/>
            <person name="Meyberg R."/>
            <person name="Vives C."/>
            <person name="Morata J."/>
            <person name="Symeonidi A."/>
            <person name="Hiss M."/>
            <person name="Muchero W."/>
            <person name="Kamisugi Y."/>
            <person name="Saleh O."/>
            <person name="Blanc G."/>
            <person name="Decker E.L."/>
            <person name="van Gessel N."/>
            <person name="Grimwood J."/>
            <person name="Hayes R.D."/>
            <person name="Graham S.W."/>
            <person name="Gunter L.E."/>
            <person name="McDaniel S.F."/>
            <person name="Hoernstein S.N.W."/>
            <person name="Larsson A."/>
            <person name="Li F.W."/>
            <person name="Perroud P.F."/>
            <person name="Phillips J."/>
            <person name="Ranjan P."/>
            <person name="Rokshar D.S."/>
            <person name="Rothfels C.J."/>
            <person name="Schneider L."/>
            <person name="Shu S."/>
            <person name="Stevenson D.W."/>
            <person name="Thummler F."/>
            <person name="Tillich M."/>
            <person name="Villarreal Aguilar J.C."/>
            <person name="Widiez T."/>
            <person name="Wong G.K."/>
            <person name="Wymore A."/>
            <person name="Zhang Y."/>
            <person name="Zimmer A.D."/>
            <person name="Quatrano R.S."/>
            <person name="Mayer K.F.X."/>
            <person name="Goodstein D."/>
            <person name="Casacuberta J.M."/>
            <person name="Vandepoele K."/>
            <person name="Reski R."/>
            <person name="Cuming A.C."/>
            <person name="Tuskan G.A."/>
            <person name="Maumus F."/>
            <person name="Salse J."/>
            <person name="Schmutz J."/>
            <person name="Rensing S.A."/>
        </authorList>
    </citation>
    <scope>NUCLEOTIDE SEQUENCE [LARGE SCALE GENOMIC DNA]</scope>
    <source>
        <strain evidence="5 6">cv. Gransden 2004</strain>
    </source>
</reference>
<keyword evidence="6" id="KW-1185">Reference proteome</keyword>
<feature type="disulfide bond" evidence="3">
    <location>
        <begin position="33"/>
        <end position="242"/>
    </location>
</feature>
<dbReference type="CDD" id="cd09218">
    <property type="entry name" value="TLP-PA"/>
    <property type="match status" value="1"/>
</dbReference>
<dbReference type="InterPro" id="IPR001938">
    <property type="entry name" value="Thaumatin"/>
</dbReference>
<evidence type="ECO:0000256" key="3">
    <source>
        <dbReference type="PIRSR" id="PIRSR002703-1"/>
    </source>
</evidence>
<evidence type="ECO:0000313" key="5">
    <source>
        <dbReference type="EnsemblPlants" id="Pp3c16_17280V3.3"/>
    </source>
</evidence>
<organism evidence="5 6">
    <name type="scientific">Physcomitrium patens</name>
    <name type="common">Spreading-leaved earth moss</name>
    <name type="synonym">Physcomitrella patens</name>
    <dbReference type="NCBI Taxonomy" id="3218"/>
    <lineage>
        <taxon>Eukaryota</taxon>
        <taxon>Viridiplantae</taxon>
        <taxon>Streptophyta</taxon>
        <taxon>Embryophyta</taxon>
        <taxon>Bryophyta</taxon>
        <taxon>Bryophytina</taxon>
        <taxon>Bryopsida</taxon>
        <taxon>Funariidae</taxon>
        <taxon>Funariales</taxon>
        <taxon>Funariaceae</taxon>
        <taxon>Physcomitrium</taxon>
    </lineage>
</organism>
<dbReference type="PRINTS" id="PR00347">
    <property type="entry name" value="THAUMATIN"/>
</dbReference>
<dbReference type="Gramene" id="Pp3c16_17280V3.3">
    <property type="protein sequence ID" value="Pp3c16_17280V3.3"/>
    <property type="gene ID" value="Pp3c16_17280"/>
</dbReference>
<dbReference type="PANTHER" id="PTHR31048">
    <property type="entry name" value="OS03G0233200 PROTEIN"/>
    <property type="match status" value="1"/>
</dbReference>
<protein>
    <recommendedName>
        <fullName evidence="7">Thaumatin-like protein</fullName>
    </recommendedName>
</protein>
<dbReference type="EMBL" id="ABEU02000016">
    <property type="status" value="NOT_ANNOTATED_CDS"/>
    <property type="molecule type" value="Genomic_DNA"/>
</dbReference>
<name>A0A7I4B838_PHYPA</name>
<dbReference type="PIRSF" id="PIRSF002703">
    <property type="entry name" value="Thaumatin"/>
    <property type="match status" value="1"/>
</dbReference>
<feature type="disulfide bond" evidence="3">
    <location>
        <begin position="155"/>
        <end position="215"/>
    </location>
</feature>
<feature type="disulfide bond" evidence="3">
    <location>
        <begin position="163"/>
        <end position="178"/>
    </location>
</feature>